<name>A0A8H6MA41_9AGAR</name>
<dbReference type="Proteomes" id="UP000521943">
    <property type="component" value="Unassembled WGS sequence"/>
</dbReference>
<dbReference type="AlphaFoldDB" id="A0A8H6MA41"/>
<protein>
    <recommendedName>
        <fullName evidence="1">DUF6593 domain-containing protein</fullName>
    </recommendedName>
</protein>
<evidence type="ECO:0000259" key="1">
    <source>
        <dbReference type="Pfam" id="PF20236"/>
    </source>
</evidence>
<dbReference type="InterPro" id="IPR046528">
    <property type="entry name" value="DUF6593"/>
</dbReference>
<evidence type="ECO:0000313" key="2">
    <source>
        <dbReference type="EMBL" id="KAF6758479.1"/>
    </source>
</evidence>
<reference evidence="2 3" key="1">
    <citation type="submission" date="2020-07" db="EMBL/GenBank/DDBJ databases">
        <title>Comparative genomics of pyrophilous fungi reveals a link between fire events and developmental genes.</title>
        <authorList>
            <consortium name="DOE Joint Genome Institute"/>
            <person name="Steindorff A.S."/>
            <person name="Carver A."/>
            <person name="Calhoun S."/>
            <person name="Stillman K."/>
            <person name="Liu H."/>
            <person name="Lipzen A."/>
            <person name="Pangilinan J."/>
            <person name="Labutti K."/>
            <person name="Bruns T.D."/>
            <person name="Grigoriev I.V."/>
        </authorList>
    </citation>
    <scope>NUCLEOTIDE SEQUENCE [LARGE SCALE GENOMIC DNA]</scope>
    <source>
        <strain evidence="2 3">CBS 144469</strain>
    </source>
</reference>
<organism evidence="2 3">
    <name type="scientific">Ephemerocybe angulata</name>
    <dbReference type="NCBI Taxonomy" id="980116"/>
    <lineage>
        <taxon>Eukaryota</taxon>
        <taxon>Fungi</taxon>
        <taxon>Dikarya</taxon>
        <taxon>Basidiomycota</taxon>
        <taxon>Agaricomycotina</taxon>
        <taxon>Agaricomycetes</taxon>
        <taxon>Agaricomycetidae</taxon>
        <taxon>Agaricales</taxon>
        <taxon>Agaricineae</taxon>
        <taxon>Psathyrellaceae</taxon>
        <taxon>Ephemerocybe</taxon>
    </lineage>
</organism>
<dbReference type="OrthoDB" id="3256331at2759"/>
<dbReference type="Pfam" id="PF20236">
    <property type="entry name" value="DUF6593"/>
    <property type="match status" value="1"/>
</dbReference>
<accession>A0A8H6MA41</accession>
<proteinExistence type="predicted"/>
<keyword evidence="3" id="KW-1185">Reference proteome</keyword>
<evidence type="ECO:0000313" key="3">
    <source>
        <dbReference type="Proteomes" id="UP000521943"/>
    </source>
</evidence>
<feature type="domain" description="DUF6593" evidence="1">
    <location>
        <begin position="22"/>
        <end position="175"/>
    </location>
</feature>
<sequence length="199" mass="22870">MESQETLVNPTPLSLKFNKRSCTNVTIYQGSQPVYRVVTNKDGTRTDLFDLLAEESDPKHLITTIKRREFLPDVVKFRNRCLSVKISKWLQRPRSCLPECATGMTLDTSCGPLLWRYGDEERHRLALYTDKDAETPVAYLDCTRTRIPMVLVIEPGYQDLTDEILTSALILEFKLKMFERLKKHDVLYGPILGGLVNCK</sequence>
<gene>
    <name evidence="2" type="ORF">DFP72DRAFT_1105241</name>
</gene>
<comment type="caution">
    <text evidence="2">The sequence shown here is derived from an EMBL/GenBank/DDBJ whole genome shotgun (WGS) entry which is preliminary data.</text>
</comment>
<dbReference type="EMBL" id="JACGCI010000018">
    <property type="protein sequence ID" value="KAF6758479.1"/>
    <property type="molecule type" value="Genomic_DNA"/>
</dbReference>